<dbReference type="SMART" id="SM00389">
    <property type="entry name" value="HOX"/>
    <property type="match status" value="1"/>
</dbReference>
<dbReference type="PANTHER" id="PTHR11850">
    <property type="entry name" value="HOMEOBOX PROTEIN TRANSCRIPTION FACTORS"/>
    <property type="match status" value="1"/>
</dbReference>
<evidence type="ECO:0000256" key="1">
    <source>
        <dbReference type="ARBA" id="ARBA00004123"/>
    </source>
</evidence>
<dbReference type="FunFam" id="1.10.10.60:FF:000083">
    <property type="entry name" value="BEL1-like homeodomain protein 4"/>
    <property type="match status" value="1"/>
</dbReference>
<dbReference type="InterPro" id="IPR008422">
    <property type="entry name" value="KN_HD"/>
</dbReference>
<organism evidence="11 12">
    <name type="scientific">Eleusine coracana subsp. coracana</name>
    <dbReference type="NCBI Taxonomy" id="191504"/>
    <lineage>
        <taxon>Eukaryota</taxon>
        <taxon>Viridiplantae</taxon>
        <taxon>Streptophyta</taxon>
        <taxon>Embryophyta</taxon>
        <taxon>Tracheophyta</taxon>
        <taxon>Spermatophyta</taxon>
        <taxon>Magnoliopsida</taxon>
        <taxon>Liliopsida</taxon>
        <taxon>Poales</taxon>
        <taxon>Poaceae</taxon>
        <taxon>PACMAD clade</taxon>
        <taxon>Chloridoideae</taxon>
        <taxon>Cynodonteae</taxon>
        <taxon>Eleusininae</taxon>
        <taxon>Eleusine</taxon>
    </lineage>
</organism>
<evidence type="ECO:0000313" key="11">
    <source>
        <dbReference type="EMBL" id="GJN01144.1"/>
    </source>
</evidence>
<dbReference type="Proteomes" id="UP001054889">
    <property type="component" value="Unassembled WGS sequence"/>
</dbReference>
<feature type="DNA-binding region" description="Homeobox" evidence="8">
    <location>
        <begin position="299"/>
        <end position="361"/>
    </location>
</feature>
<reference evidence="11" key="2">
    <citation type="submission" date="2021-12" db="EMBL/GenBank/DDBJ databases">
        <title>Resequencing data analysis of finger millet.</title>
        <authorList>
            <person name="Hatakeyama M."/>
            <person name="Aluri S."/>
            <person name="Balachadran M.T."/>
            <person name="Sivarajan S.R."/>
            <person name="Poveda L."/>
            <person name="Shimizu-Inatsugi R."/>
            <person name="Schlapbach R."/>
            <person name="Sreeman S.M."/>
            <person name="Shimizu K.K."/>
        </authorList>
    </citation>
    <scope>NUCLEOTIDE SEQUENCE</scope>
</reference>
<feature type="domain" description="Homeobox" evidence="10">
    <location>
        <begin position="297"/>
        <end position="360"/>
    </location>
</feature>
<keyword evidence="4 8" id="KW-0238">DNA-binding</keyword>
<dbReference type="CDD" id="cd00086">
    <property type="entry name" value="homeodomain"/>
    <property type="match status" value="1"/>
</dbReference>
<proteinExistence type="inferred from homology"/>
<dbReference type="InterPro" id="IPR006563">
    <property type="entry name" value="POX_dom"/>
</dbReference>
<keyword evidence="7 8" id="KW-0539">Nucleus</keyword>
<dbReference type="PROSITE" id="PS50071">
    <property type="entry name" value="HOMEOBOX_2"/>
    <property type="match status" value="1"/>
</dbReference>
<dbReference type="Pfam" id="PF07526">
    <property type="entry name" value="POX"/>
    <property type="match status" value="1"/>
</dbReference>
<evidence type="ECO:0000256" key="5">
    <source>
        <dbReference type="ARBA" id="ARBA00023155"/>
    </source>
</evidence>
<evidence type="ECO:0000256" key="7">
    <source>
        <dbReference type="ARBA" id="ARBA00023242"/>
    </source>
</evidence>
<keyword evidence="3" id="KW-0805">Transcription regulation</keyword>
<dbReference type="Pfam" id="PF05920">
    <property type="entry name" value="Homeobox_KN"/>
    <property type="match status" value="1"/>
</dbReference>
<accession>A0AAV5CSU2</accession>
<evidence type="ECO:0000256" key="8">
    <source>
        <dbReference type="PROSITE-ProRule" id="PRU00108"/>
    </source>
</evidence>
<dbReference type="Gene3D" id="1.10.10.60">
    <property type="entry name" value="Homeodomain-like"/>
    <property type="match status" value="1"/>
</dbReference>
<evidence type="ECO:0000256" key="9">
    <source>
        <dbReference type="SAM" id="Coils"/>
    </source>
</evidence>
<dbReference type="EMBL" id="BQKI01000008">
    <property type="protein sequence ID" value="GJN01144.1"/>
    <property type="molecule type" value="Genomic_DNA"/>
</dbReference>
<evidence type="ECO:0000256" key="3">
    <source>
        <dbReference type="ARBA" id="ARBA00023015"/>
    </source>
</evidence>
<comment type="caution">
    <text evidence="11">The sequence shown here is derived from an EMBL/GenBank/DDBJ whole genome shotgun (WGS) entry which is preliminary data.</text>
</comment>
<evidence type="ECO:0000256" key="4">
    <source>
        <dbReference type="ARBA" id="ARBA00023125"/>
    </source>
</evidence>
<comment type="subcellular location">
    <subcellularLocation>
        <location evidence="1 8">Nucleus</location>
    </subcellularLocation>
</comment>
<reference evidence="11" key="1">
    <citation type="journal article" date="2018" name="DNA Res.">
        <title>Multiple hybrid de novo genome assembly of finger millet, an orphan allotetraploid crop.</title>
        <authorList>
            <person name="Hatakeyama M."/>
            <person name="Aluri S."/>
            <person name="Balachadran M.T."/>
            <person name="Sivarajan S.R."/>
            <person name="Patrignani A."/>
            <person name="Gruter S."/>
            <person name="Poveda L."/>
            <person name="Shimizu-Inatsugi R."/>
            <person name="Baeten J."/>
            <person name="Francoijs K.J."/>
            <person name="Nataraja K.N."/>
            <person name="Reddy Y.A.N."/>
            <person name="Phadnis S."/>
            <person name="Ravikumar R.L."/>
            <person name="Schlapbach R."/>
            <person name="Sreeman S.M."/>
            <person name="Shimizu K.K."/>
        </authorList>
    </citation>
    <scope>NUCLEOTIDE SEQUENCE</scope>
</reference>
<evidence type="ECO:0000259" key="10">
    <source>
        <dbReference type="PROSITE" id="PS50071"/>
    </source>
</evidence>
<evidence type="ECO:0000256" key="6">
    <source>
        <dbReference type="ARBA" id="ARBA00023163"/>
    </source>
</evidence>
<dbReference type="GO" id="GO:0005634">
    <property type="term" value="C:nucleus"/>
    <property type="evidence" value="ECO:0007669"/>
    <property type="project" value="UniProtKB-SubCell"/>
</dbReference>
<name>A0AAV5CSU2_ELECO</name>
<dbReference type="InterPro" id="IPR001356">
    <property type="entry name" value="HD"/>
</dbReference>
<evidence type="ECO:0000256" key="2">
    <source>
        <dbReference type="ARBA" id="ARBA00006454"/>
    </source>
</evidence>
<keyword evidence="9" id="KW-0175">Coiled coil</keyword>
<comment type="similarity">
    <text evidence="2">Belongs to the TALE/BELL homeobox family.</text>
</comment>
<sequence length="500" mass="55382">MSVHHQPHHLLDFSAPPPGFDNDGLLALHHVDNMPAAAGGGGVLAGDTAPPPWPQAAVSLSLFNYNTAAGASSSSLVGHHHHQPFTAAQIQQLEVPATASLLQPFRQLRSSKYLGPVMELLSEFCSVEGDLQAMIDKRAPSSNKVAGNKWDDAAEALSSGLWGSPSLGSMDLMELERRKVRLLSMVEEVDKRYRRYREQIRSVEVLFDAVAGAGASQVYTRLARRAMSRHFRCLRDALVAQLRAVKNKAMMGSSDYSQREGSMMAAGATKGETPRLRVLDQCLRQQRALQQPAALDNYPWRPQRGLPEQAVTVLRAWLFEHFLHPYPNDVDKHILARQTGLSRSQVSNWFINARVRLWKPMIEEMYKEEVDQQQSEANQQNPSDTIVKAERTTTNFGEESYQQQQVGTGVGNHPNSMISASSIVTDGDHHLFHSSTYPNMAHGSSHSAVSLTLGLQQQPFASSMQMERSAGLMYQGHQEQQSVLPYINLMGSQSLHDFVG</sequence>
<protein>
    <recommendedName>
        <fullName evidence="10">Homeobox domain-containing protein</fullName>
    </recommendedName>
</protein>
<dbReference type="GO" id="GO:0003677">
    <property type="term" value="F:DNA binding"/>
    <property type="evidence" value="ECO:0007669"/>
    <property type="project" value="UniProtKB-UniRule"/>
</dbReference>
<keyword evidence="5 8" id="KW-0371">Homeobox</keyword>
<dbReference type="InterPro" id="IPR050224">
    <property type="entry name" value="TALE_homeobox"/>
</dbReference>
<feature type="coiled-coil region" evidence="9">
    <location>
        <begin position="172"/>
        <end position="206"/>
    </location>
</feature>
<dbReference type="AlphaFoldDB" id="A0AAV5CSU2"/>
<evidence type="ECO:0000313" key="12">
    <source>
        <dbReference type="Proteomes" id="UP001054889"/>
    </source>
</evidence>
<keyword evidence="6" id="KW-0804">Transcription</keyword>
<dbReference type="SUPFAM" id="SSF46689">
    <property type="entry name" value="Homeodomain-like"/>
    <property type="match status" value="1"/>
</dbReference>
<dbReference type="InterPro" id="IPR009057">
    <property type="entry name" value="Homeodomain-like_sf"/>
</dbReference>
<dbReference type="GO" id="GO:0006355">
    <property type="term" value="P:regulation of DNA-templated transcription"/>
    <property type="evidence" value="ECO:0007669"/>
    <property type="project" value="InterPro"/>
</dbReference>
<gene>
    <name evidence="11" type="primary">ga18384</name>
    <name evidence="11" type="ORF">PR202_ga18384</name>
</gene>
<keyword evidence="12" id="KW-1185">Reference proteome</keyword>
<dbReference type="SMART" id="SM00574">
    <property type="entry name" value="POX"/>
    <property type="match status" value="1"/>
</dbReference>